<comment type="caution">
    <text evidence="1">The sequence shown here is derived from an EMBL/GenBank/DDBJ whole genome shotgun (WGS) entry which is preliminary data.</text>
</comment>
<dbReference type="AlphaFoldDB" id="A0AAD9HI40"/>
<accession>A0AAD9HI40</accession>
<gene>
    <name evidence="1" type="ORF">LX32DRAFT_402398</name>
</gene>
<evidence type="ECO:0000313" key="2">
    <source>
        <dbReference type="Proteomes" id="UP001232148"/>
    </source>
</evidence>
<name>A0AAD9HI40_9PEZI</name>
<reference evidence="1" key="1">
    <citation type="submission" date="2021-06" db="EMBL/GenBank/DDBJ databases">
        <title>Comparative genomics, transcriptomics and evolutionary studies reveal genomic signatures of adaptation to plant cell wall in hemibiotrophic fungi.</title>
        <authorList>
            <consortium name="DOE Joint Genome Institute"/>
            <person name="Baroncelli R."/>
            <person name="Diaz J.F."/>
            <person name="Benocci T."/>
            <person name="Peng M."/>
            <person name="Battaglia E."/>
            <person name="Haridas S."/>
            <person name="Andreopoulos W."/>
            <person name="Labutti K."/>
            <person name="Pangilinan J."/>
            <person name="Floch G.L."/>
            <person name="Makela M.R."/>
            <person name="Henrissat B."/>
            <person name="Grigoriev I.V."/>
            <person name="Crouch J.A."/>
            <person name="De Vries R.P."/>
            <person name="Sukno S.A."/>
            <person name="Thon M.R."/>
        </authorList>
    </citation>
    <scope>NUCLEOTIDE SEQUENCE</scope>
    <source>
        <strain evidence="1">MAFF235873</strain>
    </source>
</reference>
<protein>
    <submittedName>
        <fullName evidence="1">Uncharacterized protein</fullName>
    </submittedName>
</protein>
<organism evidence="1 2">
    <name type="scientific">Colletotrichum zoysiae</name>
    <dbReference type="NCBI Taxonomy" id="1216348"/>
    <lineage>
        <taxon>Eukaryota</taxon>
        <taxon>Fungi</taxon>
        <taxon>Dikarya</taxon>
        <taxon>Ascomycota</taxon>
        <taxon>Pezizomycotina</taxon>
        <taxon>Sordariomycetes</taxon>
        <taxon>Hypocreomycetidae</taxon>
        <taxon>Glomerellales</taxon>
        <taxon>Glomerellaceae</taxon>
        <taxon>Colletotrichum</taxon>
        <taxon>Colletotrichum graminicola species complex</taxon>
    </lineage>
</organism>
<keyword evidence="2" id="KW-1185">Reference proteome</keyword>
<proteinExistence type="predicted"/>
<evidence type="ECO:0000313" key="1">
    <source>
        <dbReference type="EMBL" id="KAK2028447.1"/>
    </source>
</evidence>
<sequence>MSMIIKFRFKSTRYCIGAGVLDMHASLGAERSEAGTCIPSAGLGAETRGRAGGSVRFWSRGGSFVVQQRRTGMDEGVSSGTAVCRAESSEGVVLGSEKAKKVFARGKNSDGVVWLETEQYMRNVWGTVAGRTLPVPDWVPFIFAGKKWLGEPMR</sequence>
<dbReference type="EMBL" id="MU842878">
    <property type="protein sequence ID" value="KAK2028447.1"/>
    <property type="molecule type" value="Genomic_DNA"/>
</dbReference>
<dbReference type="Proteomes" id="UP001232148">
    <property type="component" value="Unassembled WGS sequence"/>
</dbReference>